<evidence type="ECO:0000313" key="12">
    <source>
        <dbReference type="EMBL" id="SNS97605.1"/>
    </source>
</evidence>
<evidence type="ECO:0000256" key="10">
    <source>
        <dbReference type="SAM" id="Phobius"/>
    </source>
</evidence>
<protein>
    <submittedName>
        <fullName evidence="12">Outer membrane transport energization protein TonB</fullName>
    </submittedName>
</protein>
<keyword evidence="6 10" id="KW-0812">Transmembrane</keyword>
<evidence type="ECO:0000259" key="11">
    <source>
        <dbReference type="PROSITE" id="PS52015"/>
    </source>
</evidence>
<dbReference type="GO" id="GO:0031992">
    <property type="term" value="F:energy transducer activity"/>
    <property type="evidence" value="ECO:0007669"/>
    <property type="project" value="InterPro"/>
</dbReference>
<dbReference type="RefSeq" id="WP_089356588.1">
    <property type="nucleotide sequence ID" value="NZ_FZPD01000003.1"/>
</dbReference>
<accession>A0A239IVP2</accession>
<keyword evidence="7" id="KW-0653">Protein transport</keyword>
<dbReference type="PANTHER" id="PTHR33446:SF2">
    <property type="entry name" value="PROTEIN TONB"/>
    <property type="match status" value="1"/>
</dbReference>
<sequence length="225" mass="25587">MEPKKNPKIDLSRQSGLFLNIGMAASLLLVIVAFEWRSYDDSGLMDLGNVDDDFEDIIDIPPTEQPPPPPPKVQIPEIIEVPDEEEIEEEIEVELDVEVTEETVVEEIIFEEAPEEENVDEIFTIVEESASFPGGITAFYQYLKKELKYPRQAQRMGIEGRVFVQFVVERNGELTDIHVVKGIGAGCDEEAVRVLKESPKWKPGKQRGKPVRQKMIQNILFKFSN</sequence>
<dbReference type="Gene3D" id="3.30.1150.10">
    <property type="match status" value="1"/>
</dbReference>
<feature type="domain" description="TonB C-terminal" evidence="11">
    <location>
        <begin position="134"/>
        <end position="225"/>
    </location>
</feature>
<evidence type="ECO:0000256" key="9">
    <source>
        <dbReference type="ARBA" id="ARBA00023136"/>
    </source>
</evidence>
<evidence type="ECO:0000256" key="5">
    <source>
        <dbReference type="ARBA" id="ARBA00022519"/>
    </source>
</evidence>
<dbReference type="PRINTS" id="PR01374">
    <property type="entry name" value="TONBPROTEIN"/>
</dbReference>
<dbReference type="GO" id="GO:0015031">
    <property type="term" value="P:protein transport"/>
    <property type="evidence" value="ECO:0007669"/>
    <property type="project" value="UniProtKB-KW"/>
</dbReference>
<gene>
    <name evidence="12" type="ORF">SAMN05421640_1854</name>
</gene>
<evidence type="ECO:0000256" key="3">
    <source>
        <dbReference type="ARBA" id="ARBA00022448"/>
    </source>
</evidence>
<dbReference type="PANTHER" id="PTHR33446">
    <property type="entry name" value="PROTEIN TONB-RELATED"/>
    <property type="match status" value="1"/>
</dbReference>
<dbReference type="SUPFAM" id="SSF74653">
    <property type="entry name" value="TolA/TonB C-terminal domain"/>
    <property type="match status" value="1"/>
</dbReference>
<keyword evidence="3" id="KW-0813">Transport</keyword>
<evidence type="ECO:0000256" key="2">
    <source>
        <dbReference type="ARBA" id="ARBA00006555"/>
    </source>
</evidence>
<name>A0A239IVP2_EKHLU</name>
<dbReference type="GO" id="GO:0030288">
    <property type="term" value="C:outer membrane-bounded periplasmic space"/>
    <property type="evidence" value="ECO:0007669"/>
    <property type="project" value="InterPro"/>
</dbReference>
<dbReference type="EMBL" id="FZPD01000003">
    <property type="protein sequence ID" value="SNS97605.1"/>
    <property type="molecule type" value="Genomic_DNA"/>
</dbReference>
<dbReference type="GO" id="GO:0015891">
    <property type="term" value="P:siderophore transport"/>
    <property type="evidence" value="ECO:0007669"/>
    <property type="project" value="InterPro"/>
</dbReference>
<evidence type="ECO:0000256" key="7">
    <source>
        <dbReference type="ARBA" id="ARBA00022927"/>
    </source>
</evidence>
<comment type="subcellular location">
    <subcellularLocation>
        <location evidence="1">Cell inner membrane</location>
        <topology evidence="1">Single-pass membrane protein</topology>
        <orientation evidence="1">Periplasmic side</orientation>
    </subcellularLocation>
</comment>
<feature type="transmembrane region" description="Helical" evidence="10">
    <location>
        <begin position="17"/>
        <end position="36"/>
    </location>
</feature>
<dbReference type="Pfam" id="PF03544">
    <property type="entry name" value="TonB_C"/>
    <property type="match status" value="1"/>
</dbReference>
<dbReference type="InterPro" id="IPR037682">
    <property type="entry name" value="TonB_C"/>
</dbReference>
<keyword evidence="9 10" id="KW-0472">Membrane</keyword>
<keyword evidence="13" id="KW-1185">Reference proteome</keyword>
<reference evidence="12 13" key="1">
    <citation type="submission" date="2017-06" db="EMBL/GenBank/DDBJ databases">
        <authorList>
            <person name="Kim H.J."/>
            <person name="Triplett B.A."/>
        </authorList>
    </citation>
    <scope>NUCLEOTIDE SEQUENCE [LARGE SCALE GENOMIC DNA]</scope>
    <source>
        <strain evidence="12 13">DSM 19307</strain>
    </source>
</reference>
<evidence type="ECO:0000313" key="13">
    <source>
        <dbReference type="Proteomes" id="UP000198393"/>
    </source>
</evidence>
<keyword evidence="4" id="KW-1003">Cell membrane</keyword>
<evidence type="ECO:0000256" key="4">
    <source>
        <dbReference type="ARBA" id="ARBA00022475"/>
    </source>
</evidence>
<dbReference type="GO" id="GO:0055085">
    <property type="term" value="P:transmembrane transport"/>
    <property type="evidence" value="ECO:0007669"/>
    <property type="project" value="InterPro"/>
</dbReference>
<dbReference type="OrthoDB" id="9812355at2"/>
<keyword evidence="8 10" id="KW-1133">Transmembrane helix</keyword>
<comment type="similarity">
    <text evidence="2">Belongs to the TonB family.</text>
</comment>
<dbReference type="Proteomes" id="UP000198393">
    <property type="component" value="Unassembled WGS sequence"/>
</dbReference>
<dbReference type="InterPro" id="IPR003538">
    <property type="entry name" value="TonB"/>
</dbReference>
<organism evidence="12 13">
    <name type="scientific">Ekhidna lutea</name>
    <dbReference type="NCBI Taxonomy" id="447679"/>
    <lineage>
        <taxon>Bacteria</taxon>
        <taxon>Pseudomonadati</taxon>
        <taxon>Bacteroidota</taxon>
        <taxon>Cytophagia</taxon>
        <taxon>Cytophagales</taxon>
        <taxon>Reichenbachiellaceae</taxon>
        <taxon>Ekhidna</taxon>
    </lineage>
</organism>
<dbReference type="InterPro" id="IPR006260">
    <property type="entry name" value="TonB/TolA_C"/>
</dbReference>
<proteinExistence type="inferred from homology"/>
<evidence type="ECO:0000256" key="8">
    <source>
        <dbReference type="ARBA" id="ARBA00022989"/>
    </source>
</evidence>
<dbReference type="GO" id="GO:0098797">
    <property type="term" value="C:plasma membrane protein complex"/>
    <property type="evidence" value="ECO:0007669"/>
    <property type="project" value="TreeGrafter"/>
</dbReference>
<keyword evidence="5" id="KW-0997">Cell inner membrane</keyword>
<dbReference type="AlphaFoldDB" id="A0A239IVP2"/>
<dbReference type="PROSITE" id="PS52015">
    <property type="entry name" value="TONB_CTD"/>
    <property type="match status" value="1"/>
</dbReference>
<dbReference type="InterPro" id="IPR051045">
    <property type="entry name" value="TonB-dependent_transducer"/>
</dbReference>
<evidence type="ECO:0000256" key="1">
    <source>
        <dbReference type="ARBA" id="ARBA00004383"/>
    </source>
</evidence>
<dbReference type="NCBIfam" id="TIGR01352">
    <property type="entry name" value="tonB_Cterm"/>
    <property type="match status" value="1"/>
</dbReference>
<evidence type="ECO:0000256" key="6">
    <source>
        <dbReference type="ARBA" id="ARBA00022692"/>
    </source>
</evidence>